<evidence type="ECO:0000256" key="2">
    <source>
        <dbReference type="ARBA" id="ARBA00022884"/>
    </source>
</evidence>
<dbReference type="Gene3D" id="3.30.70.330">
    <property type="match status" value="1"/>
</dbReference>
<sequence length="987" mass="108718">MSDSTLKKSKRKAVVADPESEPKTLKKEKSTAEVAELSKKSQKDKTAADDEKPSKKRKAVEAETGTSAPTGTSTDNDDAPKPSKKQKKAKAVKPEPEPEQSSEPPTKKKKKEKVADPVVTNEEQLVVDSSSQLTRKQKRLARADAKAEKRAQTETAAAPEDPQSYVAPPGPKSGKKQKKSQSIEDAPVVDPPAIAEDAPAAGASGKKQKKDKTKAVDVVDESVVPVVEGTMEDALPEQKKKRKKNKVVEEVVDPVEQDAAMEDVAAGKKKRDKKRKAVDDVSAVEQPVEEAFDEGAGKKKKKEKKVVEVAPVVEPVVEVAMEDAPSGKRQKKDKKVVEVAAVLVEEPEPTVGKKRKGKAVDPEPEPSVDKPASADAPPPSKKLRKSRATAVEDVTLEPQIIEQVAVELPKLAKKAKTKSFVESEPIVEPAPDTLPVPEPPKKTSKKVKAASPPPESPVEADEEDDDDAIHGFMTDDEDSSDDDEGYMDVEVSAADISKLPTVAKDDVTVKKRLENAKRKPATDRGVLFLSRIPHGFYEDQAKAYFTQFGNVTRLRISRNKKTGKSKHYGFIEFDSSSVAQIVAETMDNYLLLGHILRCKVIPKDKVHPELWTDKSEIPPSPIEIPSKRKREEDEEAAHLMLAAPAAKRVTVLTFSKHPRFWALDGNVVLRFGQAEMKLHRSRLATQSPWFAKLFDRRAGMAVEVHEWEKNGIETALASVSEENGCDVYTISDRTCNEVDFVALLSAMDDAIKFADDPPSFPTAASIFRAATSIFRAASSLSCKPFEQYAQKYIENIYSDDLADLGSDTVPNPVAAIVLGRKWGLPRILKRAFYELLRSTTIAELLLGQPGNPEESDMDDESPSQETDRLPRRDVICLLEAQKRLSVAWMAVLADCPLDCSCMTRAFMRKAWLSIVQEIVVVPSRQDDEAYPAALDIFLGLDKLVAAMGTSEKRNKFCCSCISKRRAAFQKTKEGLWESLDEWLDIEN</sequence>
<dbReference type="InterPro" id="IPR000504">
    <property type="entry name" value="RRM_dom"/>
</dbReference>
<evidence type="ECO:0000256" key="1">
    <source>
        <dbReference type="ARBA" id="ARBA00004604"/>
    </source>
</evidence>
<feature type="compositionally biased region" description="Low complexity" evidence="5">
    <location>
        <begin position="184"/>
        <end position="203"/>
    </location>
</feature>
<evidence type="ECO:0000259" key="6">
    <source>
        <dbReference type="PROSITE" id="PS50102"/>
    </source>
</evidence>
<feature type="region of interest" description="Disordered" evidence="5">
    <location>
        <begin position="342"/>
        <end position="485"/>
    </location>
</feature>
<keyword evidence="2 4" id="KW-0694">RNA-binding</keyword>
<feature type="region of interest" description="Disordered" evidence="5">
    <location>
        <begin position="1"/>
        <end position="216"/>
    </location>
</feature>
<feature type="region of interest" description="Disordered" evidence="5">
    <location>
        <begin position="847"/>
        <end position="867"/>
    </location>
</feature>
<dbReference type="SUPFAM" id="SSF54928">
    <property type="entry name" value="RNA-binding domain, RBD"/>
    <property type="match status" value="1"/>
</dbReference>
<feature type="compositionally biased region" description="Acidic residues" evidence="5">
    <location>
        <begin position="458"/>
        <end position="467"/>
    </location>
</feature>
<feature type="domain" description="RRM" evidence="6">
    <location>
        <begin position="525"/>
        <end position="603"/>
    </location>
</feature>
<gene>
    <name evidence="7" type="ORF">MCHLO_16965</name>
</gene>
<evidence type="ECO:0000313" key="8">
    <source>
        <dbReference type="Proteomes" id="UP000815677"/>
    </source>
</evidence>
<keyword evidence="8" id="KW-1185">Reference proteome</keyword>
<dbReference type="InterPro" id="IPR035979">
    <property type="entry name" value="RBD_domain_sf"/>
</dbReference>
<dbReference type="CDD" id="cd18186">
    <property type="entry name" value="BTB_POZ_ZBTB_KLHL-like"/>
    <property type="match status" value="1"/>
</dbReference>
<dbReference type="SMART" id="SM00360">
    <property type="entry name" value="RRM"/>
    <property type="match status" value="1"/>
</dbReference>
<feature type="compositionally biased region" description="Basic residues" evidence="5">
    <location>
        <begin position="267"/>
        <end position="276"/>
    </location>
</feature>
<dbReference type="InterPro" id="IPR012677">
    <property type="entry name" value="Nucleotide-bd_a/b_plait_sf"/>
</dbReference>
<feature type="compositionally biased region" description="Basic and acidic residues" evidence="5">
    <location>
        <begin position="141"/>
        <end position="152"/>
    </location>
</feature>
<dbReference type="PROSITE" id="PS50102">
    <property type="entry name" value="RRM"/>
    <property type="match status" value="1"/>
</dbReference>
<feature type="compositionally biased region" description="Acidic residues" evidence="5">
    <location>
        <begin position="474"/>
        <end position="485"/>
    </location>
</feature>
<dbReference type="CDD" id="cd12307">
    <property type="entry name" value="RRM_NIFK_like"/>
    <property type="match status" value="1"/>
</dbReference>
<feature type="compositionally biased region" description="Polar residues" evidence="5">
    <location>
        <begin position="121"/>
        <end position="134"/>
    </location>
</feature>
<evidence type="ECO:0000256" key="4">
    <source>
        <dbReference type="PROSITE-ProRule" id="PRU00176"/>
    </source>
</evidence>
<name>A0ABQ0MC54_MYCCL</name>
<dbReference type="EMBL" id="DF849967">
    <property type="protein sequence ID" value="GAT60872.1"/>
    <property type="molecule type" value="Genomic_DNA"/>
</dbReference>
<accession>A0ABQ0MC54</accession>
<dbReference type="Proteomes" id="UP000815677">
    <property type="component" value="Unassembled WGS sequence"/>
</dbReference>
<feature type="compositionally biased region" description="Basic and acidic residues" evidence="5">
    <location>
        <begin position="20"/>
        <end position="53"/>
    </location>
</feature>
<feature type="compositionally biased region" description="Basic residues" evidence="5">
    <location>
        <begin position="82"/>
        <end position="91"/>
    </location>
</feature>
<evidence type="ECO:0000256" key="5">
    <source>
        <dbReference type="SAM" id="MobiDB-lite"/>
    </source>
</evidence>
<feature type="compositionally biased region" description="Polar residues" evidence="5">
    <location>
        <begin position="64"/>
        <end position="74"/>
    </location>
</feature>
<protein>
    <recommendedName>
        <fullName evidence="6">RRM domain-containing protein</fullName>
    </recommendedName>
</protein>
<feature type="region of interest" description="Disordered" evidence="5">
    <location>
        <begin position="263"/>
        <end position="306"/>
    </location>
</feature>
<dbReference type="Pfam" id="PF00076">
    <property type="entry name" value="RRM_1"/>
    <property type="match status" value="1"/>
</dbReference>
<dbReference type="PANTHER" id="PTHR46754">
    <property type="entry name" value="MKI67 FHA DOMAIN-INTERACTING NUCLEOLAR PHOSPHOPROTEIN"/>
    <property type="match status" value="1"/>
</dbReference>
<organism evidence="7 8">
    <name type="scientific">Mycena chlorophos</name>
    <name type="common">Agaric fungus</name>
    <name type="synonym">Agaricus chlorophos</name>
    <dbReference type="NCBI Taxonomy" id="658473"/>
    <lineage>
        <taxon>Eukaryota</taxon>
        <taxon>Fungi</taxon>
        <taxon>Dikarya</taxon>
        <taxon>Basidiomycota</taxon>
        <taxon>Agaricomycotina</taxon>
        <taxon>Agaricomycetes</taxon>
        <taxon>Agaricomycetidae</taxon>
        <taxon>Agaricales</taxon>
        <taxon>Marasmiineae</taxon>
        <taxon>Mycenaceae</taxon>
        <taxon>Mycena</taxon>
    </lineage>
</organism>
<keyword evidence="3" id="KW-0539">Nucleus</keyword>
<proteinExistence type="predicted"/>
<comment type="subcellular location">
    <subcellularLocation>
        <location evidence="1">Nucleus</location>
        <location evidence="1">Nucleolus</location>
    </subcellularLocation>
</comment>
<evidence type="ECO:0000313" key="7">
    <source>
        <dbReference type="EMBL" id="GAT60872.1"/>
    </source>
</evidence>
<feature type="compositionally biased region" description="Acidic residues" evidence="5">
    <location>
        <begin position="853"/>
        <end position="862"/>
    </location>
</feature>
<reference evidence="7" key="1">
    <citation type="submission" date="2014-09" db="EMBL/GenBank/DDBJ databases">
        <title>Genome sequence of the luminous mushroom Mycena chlorophos for searching fungal bioluminescence genes.</title>
        <authorList>
            <person name="Tanaka Y."/>
            <person name="Kasuga D."/>
            <person name="Oba Y."/>
            <person name="Hase S."/>
            <person name="Sato K."/>
            <person name="Oba Y."/>
            <person name="Sakakibara Y."/>
        </authorList>
    </citation>
    <scope>NUCLEOTIDE SEQUENCE</scope>
</reference>
<evidence type="ECO:0000256" key="3">
    <source>
        <dbReference type="ARBA" id="ARBA00023242"/>
    </source>
</evidence>